<dbReference type="EMBL" id="ABSU01000008">
    <property type="protein sequence ID" value="EFE33895.1"/>
    <property type="molecule type" value="Genomic_DNA"/>
</dbReference>
<dbReference type="Proteomes" id="UP000008866">
    <property type="component" value="Unassembled WGS sequence"/>
</dbReference>
<dbReference type="STRING" id="663331.D4ASZ5"/>
<dbReference type="PANTHER" id="PTHR37538">
    <property type="entry name" value="BTB DOMAIN-CONTAINING PROTEIN"/>
    <property type="match status" value="1"/>
</dbReference>
<evidence type="ECO:0000313" key="2">
    <source>
        <dbReference type="Proteomes" id="UP000008866"/>
    </source>
</evidence>
<organism evidence="1 2">
    <name type="scientific">Arthroderma benhamiae (strain ATCC MYA-4681 / CBS 112371)</name>
    <name type="common">Trichophyton mentagrophytes</name>
    <dbReference type="NCBI Taxonomy" id="663331"/>
    <lineage>
        <taxon>Eukaryota</taxon>
        <taxon>Fungi</taxon>
        <taxon>Dikarya</taxon>
        <taxon>Ascomycota</taxon>
        <taxon>Pezizomycotina</taxon>
        <taxon>Eurotiomycetes</taxon>
        <taxon>Eurotiomycetidae</taxon>
        <taxon>Onygenales</taxon>
        <taxon>Arthrodermataceae</taxon>
        <taxon>Trichophyton</taxon>
    </lineage>
</organism>
<dbReference type="GeneID" id="9520335"/>
<dbReference type="OMA" id="GHSPEFD"/>
<accession>D4ASZ5</accession>
<proteinExistence type="predicted"/>
<dbReference type="eggNOG" id="ENOG502RQTA">
    <property type="taxonomic scope" value="Eukaryota"/>
</dbReference>
<dbReference type="HOGENOM" id="CLU_069397_0_0_1"/>
<gene>
    <name evidence="1" type="ORF">ARB_07359</name>
</gene>
<dbReference type="KEGG" id="abe:ARB_07359"/>
<protein>
    <submittedName>
        <fullName evidence="1">Uncharacterized protein</fullName>
    </submittedName>
</protein>
<reference evidence="2" key="1">
    <citation type="journal article" date="2011" name="Genome Biol.">
        <title>Comparative and functional genomics provide insights into the pathogenicity of dermatophytic fungi.</title>
        <authorList>
            <person name="Burmester A."/>
            <person name="Shelest E."/>
            <person name="Gloeckner G."/>
            <person name="Heddergott C."/>
            <person name="Schindler S."/>
            <person name="Staib P."/>
            <person name="Heidel A."/>
            <person name="Felder M."/>
            <person name="Petzold A."/>
            <person name="Szafranski K."/>
            <person name="Feuermann M."/>
            <person name="Pedruzzi I."/>
            <person name="Priebe S."/>
            <person name="Groth M."/>
            <person name="Winkler R."/>
            <person name="Li W."/>
            <person name="Kniemeyer O."/>
            <person name="Schroeckh V."/>
            <person name="Hertweck C."/>
            <person name="Hube B."/>
            <person name="White T.C."/>
            <person name="Platzer M."/>
            <person name="Guthke R."/>
            <person name="Heitman J."/>
            <person name="Woestemeyer J."/>
            <person name="Zipfel P.F."/>
            <person name="Monod M."/>
            <person name="Brakhage A.A."/>
        </authorList>
    </citation>
    <scope>NUCLEOTIDE SEQUENCE [LARGE SCALE GENOMIC DNA]</scope>
    <source>
        <strain evidence="2">ATCC MYA-4681 / CBS 112371</strain>
    </source>
</reference>
<dbReference type="PANTHER" id="PTHR37538:SF4">
    <property type="entry name" value="PITSLRE SERINE_THREONINE-PROTEIN KINASE CDC2L1"/>
    <property type="match status" value="1"/>
</dbReference>
<comment type="caution">
    <text evidence="1">The sequence shown here is derived from an EMBL/GenBank/DDBJ whole genome shotgun (WGS) entry which is preliminary data.</text>
</comment>
<name>D4ASZ5_ARTBC</name>
<evidence type="ECO:0000313" key="1">
    <source>
        <dbReference type="EMBL" id="EFE33895.1"/>
    </source>
</evidence>
<dbReference type="RefSeq" id="XP_003014798.1">
    <property type="nucleotide sequence ID" value="XM_003014752.1"/>
</dbReference>
<sequence length="344" mass="39650">MPFVCLHTTLKGSLYASLTFSWRKFPSHSELKFGSINTLVLQLQLLLSYNLQPLQASKSKTPLTSKIRDTTGNSLPSLYPSRQLCYLFSMLIFEKYRLPEVSDTMSHLKEEPKEDAWIEVETEPEPPVTFLESPYASKPAMFRTSDGTIFSVPEGFISKLPALADLHKENQDGVTNLSFDKEVAHVFFHCLCAGTYDVGCGEYYHSAWNDPGYCKAVFELKLSLRVHAVTKEYEFFSLKFGAETHMKDHYKWLPLAVFMDHIRENLAYFKDDMDWLHKQVQIALEATFEGNSFFYESSAFLENIGHSPEFDRLLAQVMGKMYRSMHTDDTEEVAWTLSKEKWGW</sequence>
<keyword evidence="2" id="KW-1185">Reference proteome</keyword>
<dbReference type="AlphaFoldDB" id="D4ASZ5"/>